<dbReference type="GO" id="GO:0006508">
    <property type="term" value="P:proteolysis"/>
    <property type="evidence" value="ECO:0007669"/>
    <property type="project" value="InterPro"/>
</dbReference>
<dbReference type="Gene3D" id="2.40.70.10">
    <property type="entry name" value="Acid Proteases"/>
    <property type="match status" value="1"/>
</dbReference>
<feature type="chain" id="PRO_5031538560" description="Aspartic peptidase DDI1-type domain-containing protein" evidence="2">
    <location>
        <begin position="26"/>
        <end position="405"/>
    </location>
</feature>
<evidence type="ECO:0000256" key="2">
    <source>
        <dbReference type="SAM" id="SignalP"/>
    </source>
</evidence>
<feature type="compositionally biased region" description="Low complexity" evidence="1">
    <location>
        <begin position="25"/>
        <end position="37"/>
    </location>
</feature>
<dbReference type="EMBL" id="HBIO01021284">
    <property type="protein sequence ID" value="CAE0471536.1"/>
    <property type="molecule type" value="Transcribed_RNA"/>
</dbReference>
<evidence type="ECO:0000313" key="4">
    <source>
        <dbReference type="EMBL" id="CAE0471536.1"/>
    </source>
</evidence>
<name>A0A7S3QB95_9STRA</name>
<evidence type="ECO:0000259" key="3">
    <source>
        <dbReference type="Pfam" id="PF09668"/>
    </source>
</evidence>
<dbReference type="Pfam" id="PF09668">
    <property type="entry name" value="Asp_protease"/>
    <property type="match status" value="1"/>
</dbReference>
<dbReference type="InterPro" id="IPR019103">
    <property type="entry name" value="Peptidase_aspartic_DDI1-type"/>
</dbReference>
<feature type="compositionally biased region" description="Polar residues" evidence="1">
    <location>
        <begin position="100"/>
        <end position="120"/>
    </location>
</feature>
<protein>
    <recommendedName>
        <fullName evidence="3">Aspartic peptidase DDI1-type domain-containing protein</fullName>
    </recommendedName>
</protein>
<feature type="compositionally biased region" description="Low complexity" evidence="1">
    <location>
        <begin position="332"/>
        <end position="359"/>
    </location>
</feature>
<feature type="region of interest" description="Disordered" evidence="1">
    <location>
        <begin position="25"/>
        <end position="121"/>
    </location>
</feature>
<sequence length="405" mass="44366">MMKMASTLLALSIIQHSTSWAVVSASSTQAPSSTTTTDYRTSQRLSRRNPNTRKRAAALPPSQPAFQPQNRFGRSQRSRGYFGLVKENETDIAENDVSESSDYSDTNYENNTSEPSSPQSDLFKYEHEHEHDAYGISTASTSSLDDVNTISKEESRKSHRLIQIPLSLTLQHNSDTSQPSIPISTFLDTGAQVTVMTFKAAKRAGIAHLIDGRYSGHACGVRGASCRVLGRIPANTVSFIIAGHGESEGCVIEKSPAITVLEDRMLGGENGDKVEMLLDLDALEDWYALICLRDKTLTVCSGVGKSTSSKGETNIVIPFMGTRIIPDISETSYRTSSNSSVSSRTRRTTQQSTMHQSSRGRSSIYQVNASELEAELDSLDEKPLLSVKNGRRNLMNLCLTEILVQ</sequence>
<feature type="region of interest" description="Disordered" evidence="1">
    <location>
        <begin position="332"/>
        <end position="362"/>
    </location>
</feature>
<feature type="compositionally biased region" description="Polar residues" evidence="1">
    <location>
        <begin position="64"/>
        <end position="75"/>
    </location>
</feature>
<keyword evidence="2" id="KW-0732">Signal</keyword>
<organism evidence="4">
    <name type="scientific">Chaetoceros debilis</name>
    <dbReference type="NCBI Taxonomy" id="122233"/>
    <lineage>
        <taxon>Eukaryota</taxon>
        <taxon>Sar</taxon>
        <taxon>Stramenopiles</taxon>
        <taxon>Ochrophyta</taxon>
        <taxon>Bacillariophyta</taxon>
        <taxon>Coscinodiscophyceae</taxon>
        <taxon>Chaetocerotophycidae</taxon>
        <taxon>Chaetocerotales</taxon>
        <taxon>Chaetocerotaceae</taxon>
        <taxon>Chaetoceros</taxon>
    </lineage>
</organism>
<proteinExistence type="predicted"/>
<feature type="domain" description="Aspartic peptidase DDI1-type" evidence="3">
    <location>
        <begin position="182"/>
        <end position="237"/>
    </location>
</feature>
<feature type="compositionally biased region" description="Basic residues" evidence="1">
    <location>
        <begin position="45"/>
        <end position="56"/>
    </location>
</feature>
<dbReference type="GO" id="GO:0004190">
    <property type="term" value="F:aspartic-type endopeptidase activity"/>
    <property type="evidence" value="ECO:0007669"/>
    <property type="project" value="InterPro"/>
</dbReference>
<feature type="signal peptide" evidence="2">
    <location>
        <begin position="1"/>
        <end position="25"/>
    </location>
</feature>
<feature type="compositionally biased region" description="Acidic residues" evidence="1">
    <location>
        <begin position="90"/>
        <end position="99"/>
    </location>
</feature>
<dbReference type="InterPro" id="IPR021109">
    <property type="entry name" value="Peptidase_aspartic_dom_sf"/>
</dbReference>
<accession>A0A7S3QB95</accession>
<reference evidence="4" key="1">
    <citation type="submission" date="2021-01" db="EMBL/GenBank/DDBJ databases">
        <authorList>
            <person name="Corre E."/>
            <person name="Pelletier E."/>
            <person name="Niang G."/>
            <person name="Scheremetjew M."/>
            <person name="Finn R."/>
            <person name="Kale V."/>
            <person name="Holt S."/>
            <person name="Cochrane G."/>
            <person name="Meng A."/>
            <person name="Brown T."/>
            <person name="Cohen L."/>
        </authorList>
    </citation>
    <scope>NUCLEOTIDE SEQUENCE</scope>
    <source>
        <strain evidence="4">MM31A-1</strain>
    </source>
</reference>
<dbReference type="SUPFAM" id="SSF50630">
    <property type="entry name" value="Acid proteases"/>
    <property type="match status" value="1"/>
</dbReference>
<gene>
    <name evidence="4" type="ORF">CDEB00056_LOCUS16389</name>
</gene>
<dbReference type="AlphaFoldDB" id="A0A7S3QB95"/>
<evidence type="ECO:0000256" key="1">
    <source>
        <dbReference type="SAM" id="MobiDB-lite"/>
    </source>
</evidence>